<dbReference type="EMBL" id="BMFA01000010">
    <property type="protein sequence ID" value="GGB57884.1"/>
    <property type="molecule type" value="Genomic_DNA"/>
</dbReference>
<feature type="signal peptide" evidence="1">
    <location>
        <begin position="1"/>
        <end position="38"/>
    </location>
</feature>
<protein>
    <submittedName>
        <fullName evidence="2">Uncharacterized protein</fullName>
    </submittedName>
</protein>
<dbReference type="AlphaFoldDB" id="A0A916TML7"/>
<reference evidence="2" key="1">
    <citation type="journal article" date="2014" name="Int. J. Syst. Evol. Microbiol.">
        <title>Complete genome sequence of Corynebacterium casei LMG S-19264T (=DSM 44701T), isolated from a smear-ripened cheese.</title>
        <authorList>
            <consortium name="US DOE Joint Genome Institute (JGI-PGF)"/>
            <person name="Walter F."/>
            <person name="Albersmeier A."/>
            <person name="Kalinowski J."/>
            <person name="Ruckert C."/>
        </authorList>
    </citation>
    <scope>NUCLEOTIDE SEQUENCE</scope>
    <source>
        <strain evidence="2">CGMCC 1.12426</strain>
    </source>
</reference>
<organism evidence="2 3">
    <name type="scientific">Roseibium aquae</name>
    <dbReference type="NCBI Taxonomy" id="1323746"/>
    <lineage>
        <taxon>Bacteria</taxon>
        <taxon>Pseudomonadati</taxon>
        <taxon>Pseudomonadota</taxon>
        <taxon>Alphaproteobacteria</taxon>
        <taxon>Hyphomicrobiales</taxon>
        <taxon>Stappiaceae</taxon>
        <taxon>Roseibium</taxon>
    </lineage>
</organism>
<evidence type="ECO:0000256" key="1">
    <source>
        <dbReference type="SAM" id="SignalP"/>
    </source>
</evidence>
<gene>
    <name evidence="2" type="ORF">GCM10011316_32450</name>
</gene>
<sequence>MMHRIRQAFAMPFSRMGAAALIGSTVILLQPSPLSAQARPDTRTMTCEQAKARVKAQGGLVMTTGQNTYQRFVATHQFCFSPTDVTQPAFAPTRDNARCDIGFTCRDRSANAQN</sequence>
<feature type="chain" id="PRO_5037827945" evidence="1">
    <location>
        <begin position="39"/>
        <end position="114"/>
    </location>
</feature>
<reference evidence="2" key="2">
    <citation type="submission" date="2020-09" db="EMBL/GenBank/DDBJ databases">
        <authorList>
            <person name="Sun Q."/>
            <person name="Zhou Y."/>
        </authorList>
    </citation>
    <scope>NUCLEOTIDE SEQUENCE</scope>
    <source>
        <strain evidence="2">CGMCC 1.12426</strain>
    </source>
</reference>
<keyword evidence="1" id="KW-0732">Signal</keyword>
<accession>A0A916TML7</accession>
<proteinExistence type="predicted"/>
<dbReference type="Proteomes" id="UP000605148">
    <property type="component" value="Unassembled WGS sequence"/>
</dbReference>
<name>A0A916TML7_9HYPH</name>
<evidence type="ECO:0000313" key="3">
    <source>
        <dbReference type="Proteomes" id="UP000605148"/>
    </source>
</evidence>
<keyword evidence="3" id="KW-1185">Reference proteome</keyword>
<evidence type="ECO:0000313" key="2">
    <source>
        <dbReference type="EMBL" id="GGB57884.1"/>
    </source>
</evidence>
<comment type="caution">
    <text evidence="2">The sequence shown here is derived from an EMBL/GenBank/DDBJ whole genome shotgun (WGS) entry which is preliminary data.</text>
</comment>